<evidence type="ECO:0000259" key="8">
    <source>
        <dbReference type="PROSITE" id="PS50914"/>
    </source>
</evidence>
<dbReference type="InterPro" id="IPR007055">
    <property type="entry name" value="BON_dom"/>
</dbReference>
<dbReference type="FunFam" id="3.30.1340.30:FF:000001">
    <property type="entry name" value="Molecular chaperone OsmY"/>
    <property type="match status" value="1"/>
</dbReference>
<evidence type="ECO:0000256" key="7">
    <source>
        <dbReference type="SAM" id="SignalP"/>
    </source>
</evidence>
<accession>A0A643FZP3</accession>
<dbReference type="InterPro" id="IPR014004">
    <property type="entry name" value="Transpt-assoc_nodulatn_dom_bac"/>
</dbReference>
<feature type="chain" id="PRO_5044005904" description="Osmotically-inducible protein Y" evidence="7">
    <location>
        <begin position="18"/>
        <end position="139"/>
    </location>
</feature>
<dbReference type="AlphaFoldDB" id="A0A643FZP3"/>
<dbReference type="SMART" id="SM00749">
    <property type="entry name" value="BON"/>
    <property type="match status" value="1"/>
</dbReference>
<evidence type="ECO:0000256" key="6">
    <source>
        <dbReference type="SAM" id="MobiDB-lite"/>
    </source>
</evidence>
<evidence type="ECO:0000313" key="10">
    <source>
        <dbReference type="Proteomes" id="UP000397656"/>
    </source>
</evidence>
<dbReference type="EMBL" id="CP062806">
    <property type="protein sequence ID" value="QOT82170.1"/>
    <property type="molecule type" value="Genomic_DNA"/>
</dbReference>
<sequence length="139" mass="14197">MTCAAAALTVATASAFAIDTGGFMRVAADTTTAVLPNSGPGMPARAEGDRDQRPAATTDVSANKVEQSVGDSAITTKVKTKLLATKDLKSTGIHVKTEDGTVNLSGSVPTKAQHQLAVDATRSVEGVSSVNDKLKVLSR</sequence>
<keyword evidence="9" id="KW-0614">Plasmid</keyword>
<comment type="subcellular location">
    <subcellularLocation>
        <location evidence="1">Periplasm</location>
    </subcellularLocation>
</comment>
<feature type="domain" description="BON" evidence="8">
    <location>
        <begin position="70"/>
        <end position="138"/>
    </location>
</feature>
<keyword evidence="4" id="KW-0574">Periplasm</keyword>
<name>A0A643FZP3_9BURK</name>
<keyword evidence="3" id="KW-0677">Repeat</keyword>
<geneLocation type="plasmid" evidence="9 10">
    <name>pRK1-2</name>
</geneLocation>
<dbReference type="GO" id="GO:0042597">
    <property type="term" value="C:periplasmic space"/>
    <property type="evidence" value="ECO:0007669"/>
    <property type="project" value="UniProtKB-SubCell"/>
</dbReference>
<dbReference type="PANTHER" id="PTHR34606">
    <property type="entry name" value="BON DOMAIN-CONTAINING PROTEIN"/>
    <property type="match status" value="1"/>
</dbReference>
<dbReference type="PROSITE" id="PS50914">
    <property type="entry name" value="BON"/>
    <property type="match status" value="1"/>
</dbReference>
<reference evidence="9 10" key="1">
    <citation type="submission" date="2020-10" db="EMBL/GenBank/DDBJ databases">
        <title>Complete genome sequence of Cupriavidus basilensis CCUG 49340T.</title>
        <authorList>
            <person name="Salva-Serra F."/>
            <person name="Donoso R.A."/>
            <person name="Cho K.H."/>
            <person name="Yoo J.A."/>
            <person name="Lee K."/>
            <person name="Yoon S.-H."/>
            <person name="Perez-Pantoja D."/>
            <person name="Moore E.R.B."/>
        </authorList>
    </citation>
    <scope>NUCLEOTIDE SEQUENCE [LARGE SCALE GENOMIC DNA]</scope>
    <source>
        <strain evidence="10">CCUG 49340</strain>
        <plasmid evidence="9 10">pRK1-2</plasmid>
    </source>
</reference>
<proteinExistence type="predicted"/>
<dbReference type="Gene3D" id="3.30.1340.30">
    <property type="match status" value="1"/>
</dbReference>
<feature type="region of interest" description="Disordered" evidence="6">
    <location>
        <begin position="34"/>
        <end position="68"/>
    </location>
</feature>
<evidence type="ECO:0000256" key="1">
    <source>
        <dbReference type="ARBA" id="ARBA00004418"/>
    </source>
</evidence>
<keyword evidence="2 7" id="KW-0732">Signal</keyword>
<organism evidence="9 10">
    <name type="scientific">Cupriavidus basilensis</name>
    <dbReference type="NCBI Taxonomy" id="68895"/>
    <lineage>
        <taxon>Bacteria</taxon>
        <taxon>Pseudomonadati</taxon>
        <taxon>Pseudomonadota</taxon>
        <taxon>Betaproteobacteria</taxon>
        <taxon>Burkholderiales</taxon>
        <taxon>Burkholderiaceae</taxon>
        <taxon>Cupriavidus</taxon>
    </lineage>
</organism>
<protein>
    <recommendedName>
        <fullName evidence="5">Osmotically-inducible protein Y</fullName>
    </recommendedName>
</protein>
<feature type="compositionally biased region" description="Polar residues" evidence="6">
    <location>
        <begin position="58"/>
        <end position="68"/>
    </location>
</feature>
<feature type="signal peptide" evidence="7">
    <location>
        <begin position="1"/>
        <end position="17"/>
    </location>
</feature>
<dbReference type="Proteomes" id="UP000397656">
    <property type="component" value="Plasmid pRK1-2"/>
</dbReference>
<evidence type="ECO:0000313" key="9">
    <source>
        <dbReference type="EMBL" id="QOT82170.1"/>
    </source>
</evidence>
<evidence type="ECO:0000256" key="3">
    <source>
        <dbReference type="ARBA" id="ARBA00022737"/>
    </source>
</evidence>
<dbReference type="InterPro" id="IPR051686">
    <property type="entry name" value="Lipoprotein_DolP"/>
</dbReference>
<dbReference type="Pfam" id="PF04972">
    <property type="entry name" value="BON"/>
    <property type="match status" value="1"/>
</dbReference>
<evidence type="ECO:0000256" key="4">
    <source>
        <dbReference type="ARBA" id="ARBA00022764"/>
    </source>
</evidence>
<gene>
    <name evidence="9" type="ORF">F7R26_038555</name>
</gene>
<evidence type="ECO:0000256" key="5">
    <source>
        <dbReference type="ARBA" id="ARBA00070588"/>
    </source>
</evidence>
<evidence type="ECO:0000256" key="2">
    <source>
        <dbReference type="ARBA" id="ARBA00022729"/>
    </source>
</evidence>
<dbReference type="PANTHER" id="PTHR34606:SF15">
    <property type="entry name" value="BON DOMAIN-CONTAINING PROTEIN"/>
    <property type="match status" value="1"/>
</dbReference>